<evidence type="ECO:0000313" key="9">
    <source>
        <dbReference type="EMBL" id="RVU12567.1"/>
    </source>
</evidence>
<evidence type="ECO:0000256" key="1">
    <source>
        <dbReference type="ARBA" id="ARBA00004651"/>
    </source>
</evidence>
<dbReference type="EMBL" id="SACP01000052">
    <property type="protein sequence ID" value="RVU12567.1"/>
    <property type="molecule type" value="Genomic_DNA"/>
</dbReference>
<dbReference type="GO" id="GO:0005886">
    <property type="term" value="C:plasma membrane"/>
    <property type="evidence" value="ECO:0007669"/>
    <property type="project" value="UniProtKB-SubCell"/>
</dbReference>
<evidence type="ECO:0000256" key="5">
    <source>
        <dbReference type="ARBA" id="ARBA00022989"/>
    </source>
</evidence>
<gene>
    <name evidence="9" type="ORF">EOE48_27530</name>
</gene>
<feature type="transmembrane region" description="Helical" evidence="7">
    <location>
        <begin position="328"/>
        <end position="349"/>
    </location>
</feature>
<comment type="subcellular location">
    <subcellularLocation>
        <location evidence="1 7">Cell membrane</location>
        <topology evidence="1 7">Multi-pass membrane protein</topology>
    </subcellularLocation>
</comment>
<evidence type="ECO:0000313" key="10">
    <source>
        <dbReference type="Proteomes" id="UP000286997"/>
    </source>
</evidence>
<keyword evidence="3 7" id="KW-1003">Cell membrane</keyword>
<evidence type="ECO:0000256" key="7">
    <source>
        <dbReference type="RuleBase" id="RU362072"/>
    </source>
</evidence>
<feature type="transmembrane region" description="Helical" evidence="7">
    <location>
        <begin position="294"/>
        <end position="316"/>
    </location>
</feature>
<protein>
    <submittedName>
        <fullName evidence="9">EscT/YscT/HrcT family type III secretion system export apparatus protein</fullName>
    </submittedName>
</protein>
<evidence type="ECO:0000256" key="8">
    <source>
        <dbReference type="SAM" id="MobiDB-lite"/>
    </source>
</evidence>
<keyword evidence="10" id="KW-1185">Reference proteome</keyword>
<organism evidence="9 10">
    <name type="scientific">Methylobacterium oryzihabitans</name>
    <dbReference type="NCBI Taxonomy" id="2499852"/>
    <lineage>
        <taxon>Bacteria</taxon>
        <taxon>Pseudomonadati</taxon>
        <taxon>Pseudomonadota</taxon>
        <taxon>Alphaproteobacteria</taxon>
        <taxon>Hyphomicrobiales</taxon>
        <taxon>Methylobacteriaceae</taxon>
        <taxon>Methylobacterium</taxon>
    </lineage>
</organism>
<feature type="compositionally biased region" description="Low complexity" evidence="8">
    <location>
        <begin position="1"/>
        <end position="32"/>
    </location>
</feature>
<evidence type="ECO:0000256" key="4">
    <source>
        <dbReference type="ARBA" id="ARBA00022692"/>
    </source>
</evidence>
<keyword evidence="4 7" id="KW-0812">Transmembrane</keyword>
<comment type="similarity">
    <text evidence="2 7">Belongs to the FliR/MopE/SpaR family.</text>
</comment>
<name>A0A3S2V2H5_9HYPH</name>
<dbReference type="InterPro" id="IPR002010">
    <property type="entry name" value="T3SS_IM_R"/>
</dbReference>
<keyword evidence="5 7" id="KW-1133">Transmembrane helix</keyword>
<dbReference type="PANTHER" id="PTHR30065:SF1">
    <property type="entry name" value="SURFACE PRESENTATION OF ANTIGENS PROTEIN SPAR"/>
    <property type="match status" value="1"/>
</dbReference>
<evidence type="ECO:0000256" key="6">
    <source>
        <dbReference type="ARBA" id="ARBA00023136"/>
    </source>
</evidence>
<evidence type="ECO:0000256" key="3">
    <source>
        <dbReference type="ARBA" id="ARBA00022475"/>
    </source>
</evidence>
<dbReference type="Pfam" id="PF01311">
    <property type="entry name" value="Bac_export_1"/>
    <property type="match status" value="1"/>
</dbReference>
<accession>A0A3S2V2H5</accession>
<dbReference type="NCBIfam" id="TIGR01401">
    <property type="entry name" value="fliR_like_III"/>
    <property type="match status" value="1"/>
</dbReference>
<proteinExistence type="inferred from homology"/>
<dbReference type="OrthoDB" id="9807748at2"/>
<dbReference type="PRINTS" id="PR00953">
    <property type="entry name" value="TYPE3IMRPROT"/>
</dbReference>
<dbReference type="InterPro" id="IPR006304">
    <property type="entry name" value="T3SS_SpaR/YscT"/>
</dbReference>
<dbReference type="AlphaFoldDB" id="A0A3S2V2H5"/>
<feature type="transmembrane region" description="Helical" evidence="7">
    <location>
        <begin position="153"/>
        <end position="171"/>
    </location>
</feature>
<comment type="caution">
    <text evidence="9">The sequence shown here is derived from an EMBL/GenBank/DDBJ whole genome shotgun (WGS) entry which is preliminary data.</text>
</comment>
<feature type="transmembrane region" description="Helical" evidence="7">
    <location>
        <begin position="191"/>
        <end position="215"/>
    </location>
</feature>
<feature type="transmembrane region" description="Helical" evidence="7">
    <location>
        <begin position="124"/>
        <end position="146"/>
    </location>
</feature>
<feature type="transmembrane region" description="Helical" evidence="7">
    <location>
        <begin position="236"/>
        <end position="264"/>
    </location>
</feature>
<dbReference type="Proteomes" id="UP000286997">
    <property type="component" value="Unassembled WGS sequence"/>
</dbReference>
<evidence type="ECO:0000256" key="2">
    <source>
        <dbReference type="ARBA" id="ARBA00009772"/>
    </source>
</evidence>
<reference evidence="9 10" key="1">
    <citation type="submission" date="2019-01" db="EMBL/GenBank/DDBJ databases">
        <authorList>
            <person name="Chen W.-M."/>
        </authorList>
    </citation>
    <scope>NUCLEOTIDE SEQUENCE [LARGE SCALE GENOMIC DNA]</scope>
    <source>
        <strain evidence="9 10">TER-1</strain>
    </source>
</reference>
<sequence>MPASPPTAASCSASASTRANATGRPSTAASSSSPPPITASTEGLCRTRLRAPAVRLQGQAGRRGPRCDSRVRCGEEVGHDGGPAADRCRGPTRDSAGAARAREAGMTDLRETLALFLRLFDREILAMILTLPRVYAFMAVSGLLAASAVPRPARVAVILGLSVVPAGINLAHVDGFDRQISSFAAYLAKEAAIGFVLGSLVGWVFWAVQSAGALIDNQRGSSMASSIDPLQGQETSPLGIAFSQVFLTYVFVAGAALPVIGVLYRSFALWPAPSALPVLTERFPALMLGAFDHAVRFVVIMAAPIVAVMFLAEFALAMVSRFAPQVQVFVLAMPIKSGLAMFMLVVYFATLLPYAAGETAVFGRYVAALDGLLRAAPVPGGAR</sequence>
<dbReference type="PANTHER" id="PTHR30065">
    <property type="entry name" value="FLAGELLAR BIOSYNTHETIC PROTEIN FLIR"/>
    <property type="match status" value="1"/>
</dbReference>
<dbReference type="GO" id="GO:0006605">
    <property type="term" value="P:protein targeting"/>
    <property type="evidence" value="ECO:0007669"/>
    <property type="project" value="UniProtKB-UniRule"/>
</dbReference>
<feature type="region of interest" description="Disordered" evidence="8">
    <location>
        <begin position="1"/>
        <end position="44"/>
    </location>
</feature>
<keyword evidence="6 7" id="KW-0472">Membrane</keyword>